<organism evidence="1 2">
    <name type="scientific">Alkalihalophilus lindianensis</name>
    <dbReference type="NCBI Taxonomy" id="1630542"/>
    <lineage>
        <taxon>Bacteria</taxon>
        <taxon>Bacillati</taxon>
        <taxon>Bacillota</taxon>
        <taxon>Bacilli</taxon>
        <taxon>Bacillales</taxon>
        <taxon>Bacillaceae</taxon>
        <taxon>Alkalihalophilus</taxon>
    </lineage>
</organism>
<dbReference type="EMBL" id="JAWJBA010000183">
    <property type="protein sequence ID" value="MDV2686998.1"/>
    <property type="molecule type" value="Genomic_DNA"/>
</dbReference>
<keyword evidence="2" id="KW-1185">Reference proteome</keyword>
<gene>
    <name evidence="1" type="ORF">RYX56_21850</name>
</gene>
<comment type="caution">
    <text evidence="1">The sequence shown here is derived from an EMBL/GenBank/DDBJ whole genome shotgun (WGS) entry which is preliminary data.</text>
</comment>
<dbReference type="RefSeq" id="WP_317124050.1">
    <property type="nucleotide sequence ID" value="NZ_JAWJBA010000183.1"/>
</dbReference>
<protein>
    <submittedName>
        <fullName evidence="1">Uncharacterized protein</fullName>
    </submittedName>
</protein>
<name>A0ABU3XGQ4_9BACI</name>
<reference evidence="1 2" key="1">
    <citation type="submission" date="2023-10" db="EMBL/GenBank/DDBJ databases">
        <title>Screening of Alkalihalobacillus lindianensis BZ-TG-R113 and Its Alleviation of Salt Stress on Rapeseed Growth.</title>
        <authorList>
            <person name="Zhao B."/>
            <person name="Guo T."/>
        </authorList>
    </citation>
    <scope>NUCLEOTIDE SEQUENCE [LARGE SCALE GENOMIC DNA]</scope>
    <source>
        <strain evidence="1 2">BZ-TG-R113</strain>
    </source>
</reference>
<evidence type="ECO:0000313" key="1">
    <source>
        <dbReference type="EMBL" id="MDV2686998.1"/>
    </source>
</evidence>
<evidence type="ECO:0000313" key="2">
    <source>
        <dbReference type="Proteomes" id="UP001287282"/>
    </source>
</evidence>
<accession>A0ABU3XGQ4</accession>
<sequence length="64" mass="7641">MADKVVLSFKDEMHPKSDLSSFTRTVKNHVYIFKEGELILKQIEKNVSFLTKERKNYFNDKNFL</sequence>
<proteinExistence type="predicted"/>
<dbReference type="Proteomes" id="UP001287282">
    <property type="component" value="Unassembled WGS sequence"/>
</dbReference>
<feature type="non-terminal residue" evidence="1">
    <location>
        <position position="64"/>
    </location>
</feature>